<dbReference type="PROSITE" id="PS51038">
    <property type="entry name" value="BAH"/>
    <property type="match status" value="1"/>
</dbReference>
<evidence type="ECO:0000259" key="2">
    <source>
        <dbReference type="PROSITE" id="PS51038"/>
    </source>
</evidence>
<dbReference type="EMBL" id="NIVC01000010">
    <property type="protein sequence ID" value="PAA94516.1"/>
    <property type="molecule type" value="Genomic_DNA"/>
</dbReference>
<name>A0A267H8C3_9PLAT</name>
<gene>
    <name evidence="3" type="ORF">BOX15_Mlig033088g1</name>
</gene>
<comment type="caution">
    <text evidence="3">The sequence shown here is derived from an EMBL/GenBank/DDBJ whole genome shotgun (WGS) entry which is preliminary data.</text>
</comment>
<feature type="compositionally biased region" description="Low complexity" evidence="1">
    <location>
        <begin position="422"/>
        <end position="433"/>
    </location>
</feature>
<feature type="region of interest" description="Disordered" evidence="1">
    <location>
        <begin position="686"/>
        <end position="713"/>
    </location>
</feature>
<feature type="compositionally biased region" description="Low complexity" evidence="1">
    <location>
        <begin position="556"/>
        <end position="570"/>
    </location>
</feature>
<feature type="compositionally biased region" description="Acidic residues" evidence="1">
    <location>
        <begin position="694"/>
        <end position="710"/>
    </location>
</feature>
<feature type="compositionally biased region" description="Polar residues" evidence="1">
    <location>
        <begin position="461"/>
        <end position="470"/>
    </location>
</feature>
<dbReference type="STRING" id="282301.A0A267H8C3"/>
<feature type="compositionally biased region" description="Low complexity" evidence="1">
    <location>
        <begin position="501"/>
        <end position="533"/>
    </location>
</feature>
<dbReference type="InterPro" id="IPR048924">
    <property type="entry name" value="BAHCC1-like_Tudor"/>
</dbReference>
<dbReference type="GO" id="GO:0003682">
    <property type="term" value="F:chromatin binding"/>
    <property type="evidence" value="ECO:0007669"/>
    <property type="project" value="InterPro"/>
</dbReference>
<feature type="region of interest" description="Disordered" evidence="1">
    <location>
        <begin position="459"/>
        <end position="482"/>
    </location>
</feature>
<feature type="compositionally biased region" description="Basic residues" evidence="1">
    <location>
        <begin position="796"/>
        <end position="805"/>
    </location>
</feature>
<protein>
    <recommendedName>
        <fullName evidence="2">BAH domain-containing protein</fullName>
    </recommendedName>
</protein>
<accession>A0A267H8C3</accession>
<dbReference type="Pfam" id="PF21744">
    <property type="entry name" value="BAHCC1-like_Tudor"/>
    <property type="match status" value="1"/>
</dbReference>
<sequence length="987" mass="108188">MDPGDRQPPVAGMMYSPTANTPGAWFSPPPGLCLEEFYKQYQHQQQAGIVAACPSPGLVSMASPVGWPSTPSLHGAPTYIASPGSPLPPSFSFLTAAGLNNNRLFPRQQAQPVQHHLYRSAATDAQVQCCLSSQSSLWNQCNITDASTQTVDYAQLWCSNCACQLQPSEDYEYQQQQQQQPQDSLEDDGYLGDQYTDEEVDIETEDSKDCLYLSSASNNNNNNNSSASANVNLASSNSTIFAIDSEQSEQDRQLQFQSLLGQQQSRRQIGVVRARLRSEERDSAASASSSMEAATSSTSAIVVEAKSASRGQRQWDILCAVAGLLQQVDLLQLDEDQQQCLEAADIAVNSVDNLGCRYDTKPVSRVDLSAGSKLIPDAKDCEQLVAQIEALWRRIQQSRSLLKSSSRGRHSHASRSRHRSDAVVAASASAGSSGSDGGDAFSPFASSVHMLAFCASEQKQRPVSQKTIHQSADAEAEVHGCPTIDRMATKSKSKLASSASTAYKPATASTSAASASATSPNRTTCSTASNSSSNRKRRYNSSGSESKQQRKNQFLQQQQQQEQQQEQQQQDAGPPTPELRSCQLAENDLRDGQRLLVSQADAVDGGATAGGLWYSGVLKEVQPPDVYRVSLNGSPRSRHQYFTREELLCQAVLEIRPSSTAELPAGCRVCAYWSASLTALYPGTVSSHQCHDDSEADNEAEEVDNDEEQPEAGRQLVYIEFDDNDSRRIPLDRIRMLPPGPPPQPSTCRRSPAAAPACGNSPAARRRRRSSATSAASTAAPAPPVATFEWADAGKRRGRRQRHRSLLRNGQPINVGDAVMFKSSAIDRPFYGRVTDMWEEEAGLDDEDVDDDVEDGNVGAGSDRRRMWVEAAWFYQPVEMPESLGRRFRRDQGRALFLSGHRDRNEARTILRKLPLLSFAKSVTKSSATKRPDTYFLAGEYDASSKRIIRLDPEYEAALLAREAERRQRKQQKKRLLAESSSSSSRR</sequence>
<feature type="domain" description="BAH" evidence="2">
    <location>
        <begin position="811"/>
        <end position="952"/>
    </location>
</feature>
<feature type="compositionally biased region" description="Low complexity" evidence="1">
    <location>
        <begin position="752"/>
        <end position="763"/>
    </location>
</feature>
<dbReference type="InterPro" id="IPR052429">
    <property type="entry name" value="BAH_domain_protein"/>
</dbReference>
<evidence type="ECO:0000313" key="4">
    <source>
        <dbReference type="Proteomes" id="UP000215902"/>
    </source>
</evidence>
<dbReference type="OrthoDB" id="6426227at2759"/>
<feature type="compositionally biased region" description="Low complexity" evidence="1">
    <location>
        <begin position="771"/>
        <end position="780"/>
    </location>
</feature>
<dbReference type="InterPro" id="IPR056841">
    <property type="entry name" value="TNRC18_BAHCC1-like_SH3"/>
</dbReference>
<proteinExistence type="predicted"/>
<dbReference type="Gene3D" id="2.30.30.490">
    <property type="match status" value="1"/>
</dbReference>
<dbReference type="SMART" id="SM00439">
    <property type="entry name" value="BAH"/>
    <property type="match status" value="1"/>
</dbReference>
<feature type="region of interest" description="Disordered" evidence="1">
    <location>
        <begin position="402"/>
        <end position="437"/>
    </location>
</feature>
<dbReference type="Proteomes" id="UP000215902">
    <property type="component" value="Unassembled WGS sequence"/>
</dbReference>
<dbReference type="PANTHER" id="PTHR12505:SF24">
    <property type="entry name" value="PROTEIN WINGED EYE"/>
    <property type="match status" value="1"/>
</dbReference>
<keyword evidence="4" id="KW-1185">Reference proteome</keyword>
<feature type="region of interest" description="Disordered" evidence="1">
    <location>
        <begin position="729"/>
        <end position="805"/>
    </location>
</feature>
<dbReference type="Pfam" id="PF24912">
    <property type="entry name" value="SH3_TNRC18"/>
    <property type="match status" value="1"/>
</dbReference>
<dbReference type="PANTHER" id="PTHR12505">
    <property type="entry name" value="PHD FINGER TRANSCRIPTION FACTOR"/>
    <property type="match status" value="1"/>
</dbReference>
<dbReference type="AlphaFoldDB" id="A0A267H8C3"/>
<reference evidence="3 4" key="1">
    <citation type="submission" date="2017-06" db="EMBL/GenBank/DDBJ databases">
        <title>A platform for efficient transgenesis in Macrostomum lignano, a flatworm model organism for stem cell research.</title>
        <authorList>
            <person name="Berezikov E."/>
        </authorList>
    </citation>
    <scope>NUCLEOTIDE SEQUENCE [LARGE SCALE GENOMIC DNA]</scope>
    <source>
        <strain evidence="3">DV1</strain>
        <tissue evidence="3">Whole organism</tissue>
    </source>
</reference>
<evidence type="ECO:0000256" key="1">
    <source>
        <dbReference type="SAM" id="MobiDB-lite"/>
    </source>
</evidence>
<feature type="region of interest" description="Disordered" evidence="1">
    <location>
        <begin position="501"/>
        <end position="580"/>
    </location>
</feature>
<feature type="region of interest" description="Disordered" evidence="1">
    <location>
        <begin position="172"/>
        <end position="192"/>
    </location>
</feature>
<dbReference type="InterPro" id="IPR001025">
    <property type="entry name" value="BAH_dom"/>
</dbReference>
<feature type="compositionally biased region" description="Low complexity" evidence="1">
    <location>
        <begin position="173"/>
        <end position="183"/>
    </location>
</feature>
<evidence type="ECO:0000313" key="3">
    <source>
        <dbReference type="EMBL" id="PAA94516.1"/>
    </source>
</evidence>
<dbReference type="InterPro" id="IPR043151">
    <property type="entry name" value="BAH_sf"/>
</dbReference>
<feature type="compositionally biased region" description="Basic residues" evidence="1">
    <location>
        <begin position="406"/>
        <end position="418"/>
    </location>
</feature>
<organism evidence="3 4">
    <name type="scientific">Macrostomum lignano</name>
    <dbReference type="NCBI Taxonomy" id="282301"/>
    <lineage>
        <taxon>Eukaryota</taxon>
        <taxon>Metazoa</taxon>
        <taxon>Spiralia</taxon>
        <taxon>Lophotrochozoa</taxon>
        <taxon>Platyhelminthes</taxon>
        <taxon>Rhabditophora</taxon>
        <taxon>Macrostomorpha</taxon>
        <taxon>Macrostomida</taxon>
        <taxon>Macrostomidae</taxon>
        <taxon>Macrostomum</taxon>
    </lineage>
</organism>